<dbReference type="InterPro" id="IPR008207">
    <property type="entry name" value="Sig_transdc_His_kin_Hpt_dom"/>
</dbReference>
<dbReference type="InterPro" id="IPR011006">
    <property type="entry name" value="CheY-like_superfamily"/>
</dbReference>
<evidence type="ECO:0000259" key="19">
    <source>
        <dbReference type="PROSITE" id="PS50109"/>
    </source>
</evidence>
<dbReference type="CDD" id="cd16922">
    <property type="entry name" value="HATPase_EvgS-ArcB-TorS-like"/>
    <property type="match status" value="1"/>
</dbReference>
<dbReference type="SUPFAM" id="SSF47384">
    <property type="entry name" value="Homodimeric domain of signal transducing histidine kinase"/>
    <property type="match status" value="1"/>
</dbReference>
<dbReference type="PROSITE" id="PS50894">
    <property type="entry name" value="HPT"/>
    <property type="match status" value="1"/>
</dbReference>
<dbReference type="InterPro" id="IPR003661">
    <property type="entry name" value="HisK_dim/P_dom"/>
</dbReference>
<dbReference type="Gene3D" id="3.30.450.20">
    <property type="entry name" value="PAS domain"/>
    <property type="match status" value="6"/>
</dbReference>
<evidence type="ECO:0000256" key="8">
    <source>
        <dbReference type="ARBA" id="ARBA00022741"/>
    </source>
</evidence>
<dbReference type="PROSITE" id="PS50109">
    <property type="entry name" value="HIS_KIN"/>
    <property type="match status" value="1"/>
</dbReference>
<dbReference type="Gene3D" id="3.40.50.2300">
    <property type="match status" value="1"/>
</dbReference>
<dbReference type="PRINTS" id="PR00344">
    <property type="entry name" value="BCTRLSENSOR"/>
</dbReference>
<dbReference type="EMBL" id="VFRQ01000007">
    <property type="protein sequence ID" value="TPE43147.1"/>
    <property type="molecule type" value="Genomic_DNA"/>
</dbReference>
<keyword evidence="18" id="KW-0175">Coiled coil</keyword>
<feature type="domain" description="PAC" evidence="22">
    <location>
        <begin position="141"/>
        <end position="194"/>
    </location>
</feature>
<feature type="domain" description="HPt" evidence="23">
    <location>
        <begin position="1239"/>
        <end position="1333"/>
    </location>
</feature>
<keyword evidence="8" id="KW-0547">Nucleotide-binding</keyword>
<dbReference type="Proteomes" id="UP000316727">
    <property type="component" value="Unassembled WGS sequence"/>
</dbReference>
<feature type="domain" description="Response regulatory" evidence="20">
    <location>
        <begin position="1083"/>
        <end position="1201"/>
    </location>
</feature>
<comment type="catalytic activity">
    <reaction evidence="1">
        <text>ATP + protein L-histidine = ADP + protein N-phospho-L-histidine.</text>
        <dbReference type="EC" id="2.7.13.3"/>
    </reaction>
</comment>
<dbReference type="InterPro" id="IPR001610">
    <property type="entry name" value="PAC"/>
</dbReference>
<dbReference type="PROSITE" id="PS50113">
    <property type="entry name" value="PAC"/>
    <property type="match status" value="4"/>
</dbReference>
<dbReference type="Pfam" id="PF08448">
    <property type="entry name" value="PAS_4"/>
    <property type="match status" value="3"/>
</dbReference>
<feature type="domain" description="Histidine kinase" evidence="19">
    <location>
        <begin position="839"/>
        <end position="1061"/>
    </location>
</feature>
<dbReference type="Pfam" id="PF01627">
    <property type="entry name" value="Hpt"/>
    <property type="match status" value="1"/>
</dbReference>
<dbReference type="InterPro" id="IPR036890">
    <property type="entry name" value="HATPase_C_sf"/>
</dbReference>
<proteinExistence type="predicted"/>
<dbReference type="PANTHER" id="PTHR45339:SF1">
    <property type="entry name" value="HYBRID SIGNAL TRANSDUCTION HISTIDINE KINASE J"/>
    <property type="match status" value="1"/>
</dbReference>
<dbReference type="GO" id="GO:0006355">
    <property type="term" value="P:regulation of DNA-templated transcription"/>
    <property type="evidence" value="ECO:0007669"/>
    <property type="project" value="InterPro"/>
</dbReference>
<evidence type="ECO:0000256" key="5">
    <source>
        <dbReference type="ARBA" id="ARBA00022553"/>
    </source>
</evidence>
<dbReference type="InterPro" id="IPR013656">
    <property type="entry name" value="PAS_4"/>
</dbReference>
<sequence length="1336" mass="152386">MPTKEELLRQLAEEKAARLAAEELAQQRLEALQVHQRAGAAPTNMPELKAELQQTQDDLLESKKLLQNIARTLPNIIYIYDIEEDRCTYVNARLETILGYNEQDVAFMEGQLFSHLVVTEDRYKIHQHTFKMLELKDGEIAHVEFNMRSKRGEVKTLCCYESVFKRKENGQVKLVIGSAEDVTQVRSQNQVLIRQKEFYESILNHIPSDVAVYNKHLQYIFVNPTAIADPQMRAWIIGKTNEDYSRLRNVPAERMENRSRSLQRVLKTKGRVEFEEQLVDRQGKVNYYLRRLNPVLDAYGEVELIIGHGLNITELRRAQEEALASEAKNTAILNAIPDLMFIINRQGTYLDMKNEAQMQLLVSKDEVIGNDIYSIMPQELASELMDKITKVLDTGQSAQVDYALELPHGLSYFESRILKYHENEVLAIIRDITEEKKVAQEVKEKNEFIRQVLNASPSLIYVKDAAGKLVLANQEYARLFRKPLQELIGKTNYDYHGIKEESSFYEEIDAQAIRENKEVRIQERHTAPDGTTHWFSTIKKPLVTSSGEINILGISTDITEQRQANIRLQQSEELHRLLSENSKDMVCLHNLDGSFVYASKAVEEMLGYTQQEIQQMHPCDLLRPEEQTDVQDQVNTTAIDQRHSLTLQHRLLRRDGSELWVETNVRPILNAQGEPVKLQSAVRDISENRKADEALKNSEKRYRDLINYSQAYICTHDLQGKIQSVNPYLLNMLGYTSEEMVGHSLLEFFPRNSEENFHLYLSQFNTRNLVDGILTILNKEKEERNLYYQNYKVEEPDTAPYIIAIAQDITERMRTEQQLTRAKEAAEESARVKENFMANMSHEIRTPMNGILGMAGLLGKTNLDDTQHSYLHLIRQSAENLLVVINDILDIAKIEAGKLELEEIPFNLCDTVQYAFQTFLYKAEEKEIAYRFNKQRLDVPLVMGDPYRLNQVLLNLLGNAIKFTDQGGSVTLDCKILEDKEESITVEFSVTDTGIGIPSSKMSYIFEGFSQAYANTTRKYGGTGLGLSISKTLIEMQKGRIWVESEENKGSTFRFILTYQKSDEVENAQLIPVIDYASLGAIRVLLAEDNEVNVLLAQSILEGWGAKVDVALNGQEAVNLAEKNVYDVILMDIQMPELSGVEATQLIRRFTDPAHANVPVIALTANALKGDAEKYMAAGMNEYLSKPFEEEKLFTKIHAVITNHTTEAPPHQTPEQNMQYPLSEPLYDLTLLEKIARGNEAFITRTKQLFIQTVPVTVSEMQGKAQIGDWPAVSAAAHKLKPTIDTMRIEKLKDVVRRIESNAKAEENLEEIKADVEVLARVIEEVTDALQAELAH</sequence>
<dbReference type="Pfam" id="PF00512">
    <property type="entry name" value="HisKA"/>
    <property type="match status" value="1"/>
</dbReference>
<evidence type="ECO:0000256" key="13">
    <source>
        <dbReference type="ARBA" id="ARBA00023136"/>
    </source>
</evidence>
<dbReference type="SMART" id="SM00387">
    <property type="entry name" value="HATPase_c"/>
    <property type="match status" value="1"/>
</dbReference>
<feature type="domain" description="PAC" evidence="22">
    <location>
        <begin position="272"/>
        <end position="324"/>
    </location>
</feature>
<dbReference type="InterPro" id="IPR001789">
    <property type="entry name" value="Sig_transdc_resp-reg_receiver"/>
</dbReference>
<dbReference type="SMART" id="SM00448">
    <property type="entry name" value="REC"/>
    <property type="match status" value="1"/>
</dbReference>
<evidence type="ECO:0000313" key="25">
    <source>
        <dbReference type="Proteomes" id="UP000316727"/>
    </source>
</evidence>
<evidence type="ECO:0000256" key="1">
    <source>
        <dbReference type="ARBA" id="ARBA00000085"/>
    </source>
</evidence>
<dbReference type="NCBIfam" id="TIGR00229">
    <property type="entry name" value="sensory_box"/>
    <property type="match status" value="5"/>
</dbReference>
<dbReference type="Pfam" id="PF13426">
    <property type="entry name" value="PAS_9"/>
    <property type="match status" value="1"/>
</dbReference>
<dbReference type="Pfam" id="PF08447">
    <property type="entry name" value="PAS_3"/>
    <property type="match status" value="1"/>
</dbReference>
<evidence type="ECO:0000256" key="6">
    <source>
        <dbReference type="ARBA" id="ARBA00022679"/>
    </source>
</evidence>
<dbReference type="SMART" id="SM00091">
    <property type="entry name" value="PAS"/>
    <property type="match status" value="5"/>
</dbReference>
<dbReference type="FunFam" id="1.10.287.130:FF:000002">
    <property type="entry name" value="Two-component osmosensing histidine kinase"/>
    <property type="match status" value="1"/>
</dbReference>
<evidence type="ECO:0000256" key="10">
    <source>
        <dbReference type="ARBA" id="ARBA00022840"/>
    </source>
</evidence>
<evidence type="ECO:0000259" key="21">
    <source>
        <dbReference type="PROSITE" id="PS50112"/>
    </source>
</evidence>
<keyword evidence="11" id="KW-1133">Transmembrane helix</keyword>
<evidence type="ECO:0000256" key="4">
    <source>
        <dbReference type="ARBA" id="ARBA00022475"/>
    </source>
</evidence>
<keyword evidence="5 17" id="KW-0597">Phosphoprotein</keyword>
<dbReference type="SUPFAM" id="SSF47226">
    <property type="entry name" value="Histidine-containing phosphotransfer domain, HPT domain"/>
    <property type="match status" value="1"/>
</dbReference>
<feature type="domain" description="PAS" evidence="21">
    <location>
        <begin position="62"/>
        <end position="105"/>
    </location>
</feature>
<dbReference type="GO" id="GO:0005886">
    <property type="term" value="C:plasma membrane"/>
    <property type="evidence" value="ECO:0007669"/>
    <property type="project" value="UniProtKB-SubCell"/>
</dbReference>
<dbReference type="Pfam" id="PF00072">
    <property type="entry name" value="Response_reg"/>
    <property type="match status" value="1"/>
</dbReference>
<accession>A0A501W8K4</accession>
<evidence type="ECO:0000256" key="11">
    <source>
        <dbReference type="ARBA" id="ARBA00022989"/>
    </source>
</evidence>
<dbReference type="GO" id="GO:0000155">
    <property type="term" value="F:phosphorelay sensor kinase activity"/>
    <property type="evidence" value="ECO:0007669"/>
    <property type="project" value="InterPro"/>
</dbReference>
<protein>
    <recommendedName>
        <fullName evidence="15">Sensory/regulatory protein RpfC</fullName>
        <ecNumber evidence="3">2.7.13.3</ecNumber>
    </recommendedName>
</protein>
<dbReference type="Pfam" id="PF02518">
    <property type="entry name" value="HATPase_c"/>
    <property type="match status" value="1"/>
</dbReference>
<dbReference type="Gene3D" id="3.30.565.10">
    <property type="entry name" value="Histidine kinase-like ATPase, C-terminal domain"/>
    <property type="match status" value="1"/>
</dbReference>
<dbReference type="Gene3D" id="1.20.120.160">
    <property type="entry name" value="HPT domain"/>
    <property type="match status" value="1"/>
</dbReference>
<feature type="modified residue" description="4-aspartylphosphate" evidence="17">
    <location>
        <position position="1132"/>
    </location>
</feature>
<dbReference type="EC" id="2.7.13.3" evidence="3"/>
<evidence type="ECO:0000313" key="24">
    <source>
        <dbReference type="EMBL" id="TPE43147.1"/>
    </source>
</evidence>
<comment type="subunit">
    <text evidence="14">At low DSF concentrations, interacts with RpfF.</text>
</comment>
<evidence type="ECO:0000256" key="9">
    <source>
        <dbReference type="ARBA" id="ARBA00022777"/>
    </source>
</evidence>
<dbReference type="InterPro" id="IPR000014">
    <property type="entry name" value="PAS"/>
</dbReference>
<dbReference type="SUPFAM" id="SSF52172">
    <property type="entry name" value="CheY-like"/>
    <property type="match status" value="1"/>
</dbReference>
<dbReference type="InterPro" id="IPR003594">
    <property type="entry name" value="HATPase_dom"/>
</dbReference>
<dbReference type="InterPro" id="IPR005467">
    <property type="entry name" value="His_kinase_dom"/>
</dbReference>
<dbReference type="InterPro" id="IPR013767">
    <property type="entry name" value="PAS_fold"/>
</dbReference>
<keyword evidence="12" id="KW-0902">Two-component regulatory system</keyword>
<dbReference type="InterPro" id="IPR035965">
    <property type="entry name" value="PAS-like_dom_sf"/>
</dbReference>
<dbReference type="GO" id="GO:0005524">
    <property type="term" value="F:ATP binding"/>
    <property type="evidence" value="ECO:0007669"/>
    <property type="project" value="UniProtKB-KW"/>
</dbReference>
<keyword evidence="13" id="KW-0472">Membrane</keyword>
<dbReference type="SMART" id="SM00086">
    <property type="entry name" value="PAC"/>
    <property type="match status" value="5"/>
</dbReference>
<dbReference type="InterPro" id="IPR000700">
    <property type="entry name" value="PAS-assoc_C"/>
</dbReference>
<organism evidence="24 25">
    <name type="scientific">Pontibacter mangrovi</name>
    <dbReference type="NCBI Taxonomy" id="2589816"/>
    <lineage>
        <taxon>Bacteria</taxon>
        <taxon>Pseudomonadati</taxon>
        <taxon>Bacteroidota</taxon>
        <taxon>Cytophagia</taxon>
        <taxon>Cytophagales</taxon>
        <taxon>Hymenobacteraceae</taxon>
        <taxon>Pontibacter</taxon>
    </lineage>
</organism>
<keyword evidence="7" id="KW-0812">Transmembrane</keyword>
<name>A0A501W8K4_9BACT</name>
<keyword evidence="10" id="KW-0067">ATP-binding</keyword>
<feature type="domain" description="PAS" evidence="21">
    <location>
        <begin position="325"/>
        <end position="395"/>
    </location>
</feature>
<reference evidence="24 25" key="1">
    <citation type="submission" date="2019-06" db="EMBL/GenBank/DDBJ databases">
        <title>A novel bacterium of genus Pontibacter, isolated from marine sediment.</title>
        <authorList>
            <person name="Huang H."/>
            <person name="Mo K."/>
            <person name="Hu Y."/>
        </authorList>
    </citation>
    <scope>NUCLEOTIDE SEQUENCE [LARGE SCALE GENOMIC DNA]</scope>
    <source>
        <strain evidence="24 25">HB172049</strain>
    </source>
</reference>
<evidence type="ECO:0000256" key="16">
    <source>
        <dbReference type="PROSITE-ProRule" id="PRU00110"/>
    </source>
</evidence>
<feature type="domain" description="PAS" evidence="21">
    <location>
        <begin position="571"/>
        <end position="641"/>
    </location>
</feature>
<dbReference type="FunFam" id="3.30.565.10:FF:000010">
    <property type="entry name" value="Sensor histidine kinase RcsC"/>
    <property type="match status" value="1"/>
</dbReference>
<feature type="domain" description="PAS" evidence="21">
    <location>
        <begin position="698"/>
        <end position="768"/>
    </location>
</feature>
<feature type="modified residue" description="Phosphohistidine" evidence="16">
    <location>
        <position position="1278"/>
    </location>
</feature>
<evidence type="ECO:0000256" key="3">
    <source>
        <dbReference type="ARBA" id="ARBA00012438"/>
    </source>
</evidence>
<feature type="domain" description="PAC" evidence="22">
    <location>
        <begin position="515"/>
        <end position="570"/>
    </location>
</feature>
<comment type="caution">
    <text evidence="24">The sequence shown here is derived from an EMBL/GenBank/DDBJ whole genome shotgun (WGS) entry which is preliminary data.</text>
</comment>
<feature type="domain" description="PAC" evidence="22">
    <location>
        <begin position="645"/>
        <end position="697"/>
    </location>
</feature>
<dbReference type="InterPro" id="IPR004358">
    <property type="entry name" value="Sig_transdc_His_kin-like_C"/>
</dbReference>
<dbReference type="PROSITE" id="PS50110">
    <property type="entry name" value="RESPONSE_REGULATORY"/>
    <property type="match status" value="1"/>
</dbReference>
<evidence type="ECO:0000256" key="7">
    <source>
        <dbReference type="ARBA" id="ARBA00022692"/>
    </source>
</evidence>
<dbReference type="SUPFAM" id="SSF55785">
    <property type="entry name" value="PYP-like sensor domain (PAS domain)"/>
    <property type="match status" value="6"/>
</dbReference>
<evidence type="ECO:0000259" key="23">
    <source>
        <dbReference type="PROSITE" id="PS50894"/>
    </source>
</evidence>
<keyword evidence="9" id="KW-0418">Kinase</keyword>
<evidence type="ECO:0000256" key="12">
    <source>
        <dbReference type="ARBA" id="ARBA00023012"/>
    </source>
</evidence>
<feature type="domain" description="PAS" evidence="21">
    <location>
        <begin position="445"/>
        <end position="491"/>
    </location>
</feature>
<keyword evidence="6" id="KW-0808">Transferase</keyword>
<feature type="coiled-coil region" evidence="18">
    <location>
        <begin position="4"/>
        <end position="65"/>
    </location>
</feature>
<dbReference type="PANTHER" id="PTHR45339">
    <property type="entry name" value="HYBRID SIGNAL TRANSDUCTION HISTIDINE KINASE J"/>
    <property type="match status" value="1"/>
</dbReference>
<gene>
    <name evidence="24" type="ORF">FJM65_13580</name>
</gene>
<keyword evidence="4" id="KW-1003">Cell membrane</keyword>
<dbReference type="InterPro" id="IPR013655">
    <property type="entry name" value="PAS_fold_3"/>
</dbReference>
<evidence type="ECO:0000259" key="20">
    <source>
        <dbReference type="PROSITE" id="PS50110"/>
    </source>
</evidence>
<evidence type="ECO:0000256" key="18">
    <source>
        <dbReference type="SAM" id="Coils"/>
    </source>
</evidence>
<evidence type="ECO:0000256" key="15">
    <source>
        <dbReference type="ARBA" id="ARBA00068150"/>
    </source>
</evidence>
<evidence type="ECO:0000256" key="2">
    <source>
        <dbReference type="ARBA" id="ARBA00004651"/>
    </source>
</evidence>
<dbReference type="Pfam" id="PF00989">
    <property type="entry name" value="PAS"/>
    <property type="match status" value="1"/>
</dbReference>
<comment type="subcellular location">
    <subcellularLocation>
        <location evidence="2">Cell membrane</location>
        <topology evidence="2">Multi-pass membrane protein</topology>
    </subcellularLocation>
</comment>
<dbReference type="CDD" id="cd00130">
    <property type="entry name" value="PAS"/>
    <property type="match status" value="5"/>
</dbReference>
<dbReference type="Gene3D" id="1.10.287.130">
    <property type="match status" value="1"/>
</dbReference>
<dbReference type="RefSeq" id="WP_140622093.1">
    <property type="nucleotide sequence ID" value="NZ_VFRQ01000007.1"/>
</dbReference>
<feature type="coiled-coil region" evidence="18">
    <location>
        <begin position="1289"/>
        <end position="1329"/>
    </location>
</feature>
<evidence type="ECO:0000256" key="14">
    <source>
        <dbReference type="ARBA" id="ARBA00064003"/>
    </source>
</evidence>
<dbReference type="OrthoDB" id="9797097at2"/>
<evidence type="ECO:0000259" key="22">
    <source>
        <dbReference type="PROSITE" id="PS50113"/>
    </source>
</evidence>
<dbReference type="SMART" id="SM00388">
    <property type="entry name" value="HisKA"/>
    <property type="match status" value="1"/>
</dbReference>
<dbReference type="CDD" id="cd00082">
    <property type="entry name" value="HisKA"/>
    <property type="match status" value="1"/>
</dbReference>
<dbReference type="SUPFAM" id="SSF55874">
    <property type="entry name" value="ATPase domain of HSP90 chaperone/DNA topoisomerase II/histidine kinase"/>
    <property type="match status" value="1"/>
</dbReference>
<dbReference type="InterPro" id="IPR036641">
    <property type="entry name" value="HPT_dom_sf"/>
</dbReference>
<dbReference type="CDD" id="cd17546">
    <property type="entry name" value="REC_hyHK_CKI1_RcsC-like"/>
    <property type="match status" value="1"/>
</dbReference>
<dbReference type="PROSITE" id="PS50112">
    <property type="entry name" value="PAS"/>
    <property type="match status" value="5"/>
</dbReference>
<keyword evidence="25" id="KW-1185">Reference proteome</keyword>
<evidence type="ECO:0000256" key="17">
    <source>
        <dbReference type="PROSITE-ProRule" id="PRU00169"/>
    </source>
</evidence>
<dbReference type="InterPro" id="IPR036097">
    <property type="entry name" value="HisK_dim/P_sf"/>
</dbReference>